<keyword evidence="1 2" id="KW-0378">Hydrolase</keyword>
<gene>
    <name evidence="2" type="ORF">PQG43_03620</name>
</gene>
<dbReference type="PANTHER" id="PTHR33886">
    <property type="entry name" value="UNSATURATED RHAMNOGALACTURONAN HYDROLASE (EUROFUNG)"/>
    <property type="match status" value="1"/>
</dbReference>
<dbReference type="SUPFAM" id="SSF48208">
    <property type="entry name" value="Six-hairpin glycosidases"/>
    <property type="match status" value="1"/>
</dbReference>
<accession>A0ABT6BHK4</accession>
<dbReference type="Gene3D" id="1.50.10.10">
    <property type="match status" value="1"/>
</dbReference>
<name>A0ABT6BHK4_9BACT</name>
<evidence type="ECO:0000313" key="2">
    <source>
        <dbReference type="EMBL" id="MDF5689942.1"/>
    </source>
</evidence>
<reference evidence="2 3" key="1">
    <citation type="submission" date="2023-03" db="EMBL/GenBank/DDBJ databases">
        <title>Genome sequencing of Aquirufa.</title>
        <authorList>
            <person name="Pitt A."/>
            <person name="Hahn M.W."/>
        </authorList>
    </citation>
    <scope>NUCLEOTIDE SEQUENCE [LARGE SCALE GENOMIC DNA]</scope>
    <source>
        <strain evidence="2 3">WAEICH-18A</strain>
    </source>
</reference>
<protein>
    <submittedName>
        <fullName evidence="2">Glycoside hydrolase family 88 protein</fullName>
    </submittedName>
</protein>
<comment type="caution">
    <text evidence="2">The sequence shown here is derived from an EMBL/GenBank/DDBJ whole genome shotgun (WGS) entry which is preliminary data.</text>
</comment>
<dbReference type="RefSeq" id="WP_276343726.1">
    <property type="nucleotide sequence ID" value="NZ_JARJOW010000002.1"/>
</dbReference>
<evidence type="ECO:0000256" key="1">
    <source>
        <dbReference type="ARBA" id="ARBA00022801"/>
    </source>
</evidence>
<dbReference type="InterPro" id="IPR052043">
    <property type="entry name" value="PolySaccharide_Degr_Enz"/>
</dbReference>
<dbReference type="Pfam" id="PF07470">
    <property type="entry name" value="Glyco_hydro_88"/>
    <property type="match status" value="1"/>
</dbReference>
<keyword evidence="3" id="KW-1185">Reference proteome</keyword>
<organism evidence="2 3">
    <name type="scientific">Aquirufa aurantiipilula</name>
    <dbReference type="NCBI Taxonomy" id="2696561"/>
    <lineage>
        <taxon>Bacteria</taxon>
        <taxon>Pseudomonadati</taxon>
        <taxon>Bacteroidota</taxon>
        <taxon>Cytophagia</taxon>
        <taxon>Cytophagales</taxon>
        <taxon>Flectobacillaceae</taxon>
        <taxon>Aquirufa</taxon>
    </lineage>
</organism>
<dbReference type="EMBL" id="JARJOW010000002">
    <property type="protein sequence ID" value="MDF5689942.1"/>
    <property type="molecule type" value="Genomic_DNA"/>
</dbReference>
<dbReference type="InterPro" id="IPR008928">
    <property type="entry name" value="6-hairpin_glycosidase_sf"/>
</dbReference>
<evidence type="ECO:0000313" key="3">
    <source>
        <dbReference type="Proteomes" id="UP001321344"/>
    </source>
</evidence>
<sequence length="374" mass="43171">MRITNSLPSLLLLVFVGFTTLAKPNKKLILSQMHLANSYFKQKWPNVGQVIVSPDRTRPSNIWTRAVYYEGLMEMYKLDPKEADLKYMTDWGVFHQWGLRDGLKTRNADNQACGQVYLDLFDMQGDSARIKPIKANIDNMLASDKADDWSWVDCLQMSMPVFARLGTRFHDMRYYEKMYDLYAFTKYKHGGKGLYNPQEHLWWRDKDFVPPYKEPNGENCYWSRGNAWVYAALIRTLEFMPENAPHRAEYIQDFKDMSEALLPLQRKDGFWNVSLKDESNFGGPELTGTALFVYGMKWALRNGILQDKKYHKAADKAWDAMSKCVHPNGFLGFVQGTGKEPKDSQPVTFNSVPNFEDFGLGCFLLAGSEMLKSN</sequence>
<proteinExistence type="predicted"/>
<dbReference type="Proteomes" id="UP001321344">
    <property type="component" value="Unassembled WGS sequence"/>
</dbReference>
<dbReference type="InterPro" id="IPR010905">
    <property type="entry name" value="Glyco_hydro_88"/>
</dbReference>
<dbReference type="InterPro" id="IPR012341">
    <property type="entry name" value="6hp_glycosidase-like_sf"/>
</dbReference>
<dbReference type="PANTHER" id="PTHR33886:SF8">
    <property type="entry name" value="UNSATURATED RHAMNOGALACTURONAN HYDROLASE (EUROFUNG)"/>
    <property type="match status" value="1"/>
</dbReference>
<dbReference type="GO" id="GO:0016787">
    <property type="term" value="F:hydrolase activity"/>
    <property type="evidence" value="ECO:0007669"/>
    <property type="project" value="UniProtKB-KW"/>
</dbReference>